<name>A0A0R0A6Z5_9GAMM</name>
<evidence type="ECO:0000313" key="1">
    <source>
        <dbReference type="EMBL" id="KRG40709.1"/>
    </source>
</evidence>
<sequence length="71" mass="8284">MDKHCYVVAVEQFEDAWLVSRPQWSPLRYLARDGALRNAEMMARLHAWTTGQPTEVVLRSEEGDHLVRRFG</sequence>
<reference evidence="1 2" key="1">
    <citation type="submission" date="2015-10" db="EMBL/GenBank/DDBJ databases">
        <title>Genome sequencing and analysis of members of genus Stenotrophomonas.</title>
        <authorList>
            <person name="Patil P.P."/>
            <person name="Midha S."/>
            <person name="Patil P.B."/>
        </authorList>
    </citation>
    <scope>NUCLEOTIDE SEQUENCE [LARGE SCALE GENOMIC DNA]</scope>
    <source>
        <strain evidence="1 2">JCM 16536</strain>
    </source>
</reference>
<organism evidence="1 2">
    <name type="scientific">Stenotrophomonas panacihumi</name>
    <dbReference type="NCBI Taxonomy" id="676599"/>
    <lineage>
        <taxon>Bacteria</taxon>
        <taxon>Pseudomonadati</taxon>
        <taxon>Pseudomonadota</taxon>
        <taxon>Gammaproteobacteria</taxon>
        <taxon>Lysobacterales</taxon>
        <taxon>Lysobacteraceae</taxon>
        <taxon>Stenotrophomonas</taxon>
    </lineage>
</organism>
<dbReference type="AlphaFoldDB" id="A0A0R0A6Z5"/>
<evidence type="ECO:0000313" key="2">
    <source>
        <dbReference type="Proteomes" id="UP000051802"/>
    </source>
</evidence>
<dbReference type="RefSeq" id="WP_057647656.1">
    <property type="nucleotide sequence ID" value="NZ_LLXU01000095.1"/>
</dbReference>
<keyword evidence="2" id="KW-1185">Reference proteome</keyword>
<proteinExistence type="predicted"/>
<comment type="caution">
    <text evidence="1">The sequence shown here is derived from an EMBL/GenBank/DDBJ whole genome shotgun (WGS) entry which is preliminary data.</text>
</comment>
<protein>
    <submittedName>
        <fullName evidence="1">Uncharacterized protein</fullName>
    </submittedName>
</protein>
<dbReference type="Proteomes" id="UP000051802">
    <property type="component" value="Unassembled WGS sequence"/>
</dbReference>
<dbReference type="OrthoDB" id="5999200at2"/>
<dbReference type="STRING" id="676599.ARC20_12880"/>
<dbReference type="EMBL" id="LLXU01000095">
    <property type="protein sequence ID" value="KRG40709.1"/>
    <property type="molecule type" value="Genomic_DNA"/>
</dbReference>
<gene>
    <name evidence="1" type="ORF">ARC20_12880</name>
</gene>
<accession>A0A0R0A6Z5</accession>